<dbReference type="EMBL" id="RYZW01000218">
    <property type="protein sequence ID" value="TDZ37646.1"/>
    <property type="molecule type" value="Genomic_DNA"/>
</dbReference>
<dbReference type="AlphaFoldDB" id="A0A4R8QKM1"/>
<comment type="caution">
    <text evidence="2">The sequence shown here is derived from an EMBL/GenBank/DDBJ whole genome shotgun (WGS) entry which is preliminary data.</text>
</comment>
<name>A0A4R8QKM1_COLTR</name>
<protein>
    <submittedName>
        <fullName evidence="2">Uncharacterized protein</fullName>
    </submittedName>
</protein>
<feature type="compositionally biased region" description="Polar residues" evidence="1">
    <location>
        <begin position="34"/>
        <end position="46"/>
    </location>
</feature>
<evidence type="ECO:0000313" key="3">
    <source>
        <dbReference type="Proteomes" id="UP000295703"/>
    </source>
</evidence>
<gene>
    <name evidence="2" type="ORF">CTRI78_v011053</name>
</gene>
<evidence type="ECO:0000313" key="2">
    <source>
        <dbReference type="EMBL" id="TDZ37646.1"/>
    </source>
</evidence>
<reference evidence="2 3" key="1">
    <citation type="submission" date="2018-12" db="EMBL/GenBank/DDBJ databases">
        <title>Genome sequence and assembly of Colletotrichum trifolii.</title>
        <authorList>
            <person name="Gan P."/>
            <person name="Shirasu K."/>
        </authorList>
    </citation>
    <scope>NUCLEOTIDE SEQUENCE [LARGE SCALE GENOMIC DNA]</scope>
    <source>
        <strain evidence="2 3">543-2</strain>
    </source>
</reference>
<keyword evidence="3" id="KW-1185">Reference proteome</keyword>
<feature type="region of interest" description="Disordered" evidence="1">
    <location>
        <begin position="34"/>
        <end position="54"/>
    </location>
</feature>
<evidence type="ECO:0000256" key="1">
    <source>
        <dbReference type="SAM" id="MobiDB-lite"/>
    </source>
</evidence>
<accession>A0A4R8QKM1</accession>
<proteinExistence type="predicted"/>
<sequence length="54" mass="6131">MASRGWAGINEFTAAWLLQLRWPLVDVRSSNTMQHSTSARQASWTTQHRDTQSG</sequence>
<organism evidence="2 3">
    <name type="scientific">Colletotrichum trifolii</name>
    <dbReference type="NCBI Taxonomy" id="5466"/>
    <lineage>
        <taxon>Eukaryota</taxon>
        <taxon>Fungi</taxon>
        <taxon>Dikarya</taxon>
        <taxon>Ascomycota</taxon>
        <taxon>Pezizomycotina</taxon>
        <taxon>Sordariomycetes</taxon>
        <taxon>Hypocreomycetidae</taxon>
        <taxon>Glomerellales</taxon>
        <taxon>Glomerellaceae</taxon>
        <taxon>Colletotrichum</taxon>
        <taxon>Colletotrichum orbiculare species complex</taxon>
    </lineage>
</organism>
<dbReference type="Proteomes" id="UP000295703">
    <property type="component" value="Unassembled WGS sequence"/>
</dbReference>